<accession>A0AAN6XU82</accession>
<reference evidence="3" key="2">
    <citation type="submission" date="2023-05" db="EMBL/GenBank/DDBJ databases">
        <authorList>
            <consortium name="Lawrence Berkeley National Laboratory"/>
            <person name="Steindorff A."/>
            <person name="Hensen N."/>
            <person name="Bonometti L."/>
            <person name="Westerberg I."/>
            <person name="Brannstrom I.O."/>
            <person name="Guillou S."/>
            <person name="Cros-Aarteil S."/>
            <person name="Calhoun S."/>
            <person name="Haridas S."/>
            <person name="Kuo A."/>
            <person name="Mondo S."/>
            <person name="Pangilinan J."/>
            <person name="Riley R."/>
            <person name="Labutti K."/>
            <person name="Andreopoulos B."/>
            <person name="Lipzen A."/>
            <person name="Chen C."/>
            <person name="Yanf M."/>
            <person name="Daum C."/>
            <person name="Ng V."/>
            <person name="Clum A."/>
            <person name="Ohm R."/>
            <person name="Martin F."/>
            <person name="Silar P."/>
            <person name="Natvig D."/>
            <person name="Lalanne C."/>
            <person name="Gautier V."/>
            <person name="Ament-Velasquez S.L."/>
            <person name="Kruys A."/>
            <person name="Hutchinson M.I."/>
            <person name="Powell A.J."/>
            <person name="Barry K."/>
            <person name="Miller A.N."/>
            <person name="Grigoriev I.V."/>
            <person name="Debuchy R."/>
            <person name="Gladieux P."/>
            <person name="Thoren M.H."/>
            <person name="Johannesson H."/>
        </authorList>
    </citation>
    <scope>NUCLEOTIDE SEQUENCE</scope>
    <source>
        <strain evidence="3">CBS 315.58</strain>
    </source>
</reference>
<dbReference type="InterPro" id="IPR029071">
    <property type="entry name" value="Ubiquitin-like_domsf"/>
</dbReference>
<dbReference type="CDD" id="cd17039">
    <property type="entry name" value="Ubl_ubiquitin_like"/>
    <property type="match status" value="1"/>
</dbReference>
<feature type="compositionally biased region" description="Polar residues" evidence="1">
    <location>
        <begin position="36"/>
        <end position="56"/>
    </location>
</feature>
<feature type="region of interest" description="Disordered" evidence="1">
    <location>
        <begin position="36"/>
        <end position="79"/>
    </location>
</feature>
<gene>
    <name evidence="3" type="ORF">QBC40DRAFT_270527</name>
</gene>
<evidence type="ECO:0000313" key="4">
    <source>
        <dbReference type="Proteomes" id="UP001303160"/>
    </source>
</evidence>
<dbReference type="SUPFAM" id="SSF54236">
    <property type="entry name" value="Ubiquitin-like"/>
    <property type="match status" value="1"/>
</dbReference>
<feature type="compositionally biased region" description="Polar residues" evidence="1">
    <location>
        <begin position="63"/>
        <end position="72"/>
    </location>
</feature>
<evidence type="ECO:0000256" key="1">
    <source>
        <dbReference type="SAM" id="MobiDB-lite"/>
    </source>
</evidence>
<feature type="region of interest" description="Disordered" evidence="1">
    <location>
        <begin position="148"/>
        <end position="192"/>
    </location>
</feature>
<protein>
    <submittedName>
        <fullName evidence="3">Cell-cycle control medial ring component</fullName>
    </submittedName>
</protein>
<dbReference type="PROSITE" id="PS50053">
    <property type="entry name" value="UBIQUITIN_2"/>
    <property type="match status" value="1"/>
</dbReference>
<dbReference type="EMBL" id="MU863875">
    <property type="protein sequence ID" value="KAK4205625.1"/>
    <property type="molecule type" value="Genomic_DNA"/>
</dbReference>
<feature type="domain" description="Ubiquitin-like" evidence="2">
    <location>
        <begin position="89"/>
        <end position="127"/>
    </location>
</feature>
<dbReference type="Pfam" id="PF12754">
    <property type="entry name" value="Get5_N"/>
    <property type="match status" value="1"/>
</dbReference>
<evidence type="ECO:0000259" key="2">
    <source>
        <dbReference type="PROSITE" id="PS50053"/>
    </source>
</evidence>
<comment type="caution">
    <text evidence="3">The sequence shown here is derived from an EMBL/GenBank/DDBJ whole genome shotgun (WGS) entry which is preliminary data.</text>
</comment>
<evidence type="ECO:0000313" key="3">
    <source>
        <dbReference type="EMBL" id="KAK4205625.1"/>
    </source>
</evidence>
<feature type="compositionally biased region" description="Basic and acidic residues" evidence="1">
    <location>
        <begin position="163"/>
        <end position="174"/>
    </location>
</feature>
<name>A0AAN6XU82_9PEZI</name>
<sequence length="233" mass="25614">MTEVSFAQSFIALLGTIPSKIGHDHVEDPRRYTITTPYTIPQHPSQKPFRRSTTLPSSSSSSDTITVKATSPRNPPLSITLPSPLQITTTSILDIKNQISTQTGIPLPKIKLLHQKKPAQDSKTLKDILAGDNTKDELEFGLMIIGGAASVPAQPPPQQQQQQEEKPEPEKMEIDQQPEQTNPVAAPGQISGRDVLTTEEFWDDLGGFLEQRVKDEGVAREAVEKFKLAWTAS</sequence>
<dbReference type="Pfam" id="PF17183">
    <property type="entry name" value="Get5_C"/>
    <property type="match status" value="1"/>
</dbReference>
<dbReference type="InterPro" id="IPR000626">
    <property type="entry name" value="Ubiquitin-like_dom"/>
</dbReference>
<dbReference type="InterPro" id="IPR049256">
    <property type="entry name" value="Get5_C"/>
</dbReference>
<dbReference type="Gene3D" id="1.10.286.70">
    <property type="entry name" value="Get5 dimerization domain"/>
    <property type="match status" value="1"/>
</dbReference>
<dbReference type="Proteomes" id="UP001303160">
    <property type="component" value="Unassembled WGS sequence"/>
</dbReference>
<dbReference type="InterPro" id="IPR024737">
    <property type="entry name" value="Get5_N"/>
</dbReference>
<reference evidence="3" key="1">
    <citation type="journal article" date="2023" name="Mol. Phylogenet. Evol.">
        <title>Genome-scale phylogeny and comparative genomics of the fungal order Sordariales.</title>
        <authorList>
            <person name="Hensen N."/>
            <person name="Bonometti L."/>
            <person name="Westerberg I."/>
            <person name="Brannstrom I.O."/>
            <person name="Guillou S."/>
            <person name="Cros-Aarteil S."/>
            <person name="Calhoun S."/>
            <person name="Haridas S."/>
            <person name="Kuo A."/>
            <person name="Mondo S."/>
            <person name="Pangilinan J."/>
            <person name="Riley R."/>
            <person name="LaButti K."/>
            <person name="Andreopoulos B."/>
            <person name="Lipzen A."/>
            <person name="Chen C."/>
            <person name="Yan M."/>
            <person name="Daum C."/>
            <person name="Ng V."/>
            <person name="Clum A."/>
            <person name="Steindorff A."/>
            <person name="Ohm R.A."/>
            <person name="Martin F."/>
            <person name="Silar P."/>
            <person name="Natvig D.O."/>
            <person name="Lalanne C."/>
            <person name="Gautier V."/>
            <person name="Ament-Velasquez S.L."/>
            <person name="Kruys A."/>
            <person name="Hutchinson M.I."/>
            <person name="Powell A.J."/>
            <person name="Barry K."/>
            <person name="Miller A.N."/>
            <person name="Grigoriev I.V."/>
            <person name="Debuchy R."/>
            <person name="Gladieux P."/>
            <person name="Hiltunen Thoren M."/>
            <person name="Johannesson H."/>
        </authorList>
    </citation>
    <scope>NUCLEOTIDE SEQUENCE</scope>
    <source>
        <strain evidence="3">CBS 315.58</strain>
    </source>
</reference>
<dbReference type="Gene3D" id="3.10.20.90">
    <property type="entry name" value="Phosphatidylinositol 3-kinase Catalytic Subunit, Chain A, domain 1"/>
    <property type="match status" value="1"/>
</dbReference>
<proteinExistence type="predicted"/>
<keyword evidence="4" id="KW-1185">Reference proteome</keyword>
<dbReference type="AlphaFoldDB" id="A0AAN6XU82"/>
<organism evidence="3 4">
    <name type="scientific">Triangularia verruculosa</name>
    <dbReference type="NCBI Taxonomy" id="2587418"/>
    <lineage>
        <taxon>Eukaryota</taxon>
        <taxon>Fungi</taxon>
        <taxon>Dikarya</taxon>
        <taxon>Ascomycota</taxon>
        <taxon>Pezizomycotina</taxon>
        <taxon>Sordariomycetes</taxon>
        <taxon>Sordariomycetidae</taxon>
        <taxon>Sordariales</taxon>
        <taxon>Podosporaceae</taxon>
        <taxon>Triangularia</taxon>
    </lineage>
</organism>